<dbReference type="Gene3D" id="3.40.605.10">
    <property type="entry name" value="Aldehyde Dehydrogenase, Chain A, domain 1"/>
    <property type="match status" value="1"/>
</dbReference>
<dbReference type="GO" id="GO:0055129">
    <property type="term" value="P:L-proline biosynthetic process"/>
    <property type="evidence" value="ECO:0007669"/>
    <property type="project" value="UniProtKB-UniPathway"/>
</dbReference>
<dbReference type="GO" id="GO:0004350">
    <property type="term" value="F:glutamate-5-semialdehyde dehydrogenase activity"/>
    <property type="evidence" value="ECO:0007669"/>
    <property type="project" value="UniProtKB-EC"/>
</dbReference>
<dbReference type="HAMAP" id="MF_00412">
    <property type="entry name" value="ProA"/>
    <property type="match status" value="1"/>
</dbReference>
<feature type="non-terminal residue" evidence="10">
    <location>
        <position position="376"/>
    </location>
</feature>
<dbReference type="PANTHER" id="PTHR11063">
    <property type="entry name" value="GLUTAMATE SEMIALDEHYDE DEHYDROGENASE"/>
    <property type="match status" value="1"/>
</dbReference>
<dbReference type="SUPFAM" id="SSF53720">
    <property type="entry name" value="ALDH-like"/>
    <property type="match status" value="1"/>
</dbReference>
<comment type="catalytic activity">
    <reaction evidence="7">
        <text>L-glutamate 5-semialdehyde + phosphate + NADP(+) = L-glutamyl 5-phosphate + NADPH + H(+)</text>
        <dbReference type="Rhea" id="RHEA:19541"/>
        <dbReference type="ChEBI" id="CHEBI:15378"/>
        <dbReference type="ChEBI" id="CHEBI:43474"/>
        <dbReference type="ChEBI" id="CHEBI:57783"/>
        <dbReference type="ChEBI" id="CHEBI:58066"/>
        <dbReference type="ChEBI" id="CHEBI:58274"/>
        <dbReference type="ChEBI" id="CHEBI:58349"/>
        <dbReference type="EC" id="1.2.1.41"/>
    </reaction>
</comment>
<comment type="pathway">
    <text evidence="1">Amino-acid biosynthesis; L-proline biosynthesis; L-glutamate 5-semialdehyde from L-glutamate: step 2/2.</text>
</comment>
<organism evidence="10">
    <name type="scientific">marine metagenome</name>
    <dbReference type="NCBI Taxonomy" id="408172"/>
    <lineage>
        <taxon>unclassified sequences</taxon>
        <taxon>metagenomes</taxon>
        <taxon>ecological metagenomes</taxon>
    </lineage>
</organism>
<keyword evidence="3" id="KW-0028">Amino-acid biosynthesis</keyword>
<dbReference type="CDD" id="cd07079">
    <property type="entry name" value="ALDH_F18-19_ProA-GPR"/>
    <property type="match status" value="1"/>
</dbReference>
<evidence type="ECO:0000256" key="4">
    <source>
        <dbReference type="ARBA" id="ARBA00022650"/>
    </source>
</evidence>
<dbReference type="InterPro" id="IPR000965">
    <property type="entry name" value="GPR_dom"/>
</dbReference>
<evidence type="ECO:0000256" key="8">
    <source>
        <dbReference type="SAM" id="Coils"/>
    </source>
</evidence>
<dbReference type="FunFam" id="3.40.309.10:FF:000006">
    <property type="entry name" value="Gamma-glutamyl phosphate reductase"/>
    <property type="match status" value="1"/>
</dbReference>
<feature type="coiled-coil region" evidence="8">
    <location>
        <begin position="23"/>
        <end position="50"/>
    </location>
</feature>
<dbReference type="GO" id="GO:0050661">
    <property type="term" value="F:NADP binding"/>
    <property type="evidence" value="ECO:0007669"/>
    <property type="project" value="InterPro"/>
</dbReference>
<evidence type="ECO:0000256" key="2">
    <source>
        <dbReference type="ARBA" id="ARBA00013002"/>
    </source>
</evidence>
<dbReference type="UniPathway" id="UPA00098">
    <property type="reaction ID" value="UER00360"/>
</dbReference>
<dbReference type="InterPro" id="IPR016161">
    <property type="entry name" value="Ald_DH/histidinol_DH"/>
</dbReference>
<dbReference type="EMBL" id="UINC01056471">
    <property type="protein sequence ID" value="SVB76541.1"/>
    <property type="molecule type" value="Genomic_DNA"/>
</dbReference>
<evidence type="ECO:0000256" key="3">
    <source>
        <dbReference type="ARBA" id="ARBA00022605"/>
    </source>
</evidence>
<evidence type="ECO:0000256" key="6">
    <source>
        <dbReference type="ARBA" id="ARBA00023002"/>
    </source>
</evidence>
<name>A0A382GQU4_9ZZZZ</name>
<keyword evidence="8" id="KW-0175">Coiled coil</keyword>
<evidence type="ECO:0000259" key="9">
    <source>
        <dbReference type="Pfam" id="PF00171"/>
    </source>
</evidence>
<evidence type="ECO:0000256" key="5">
    <source>
        <dbReference type="ARBA" id="ARBA00022857"/>
    </source>
</evidence>
<dbReference type="Pfam" id="PF00171">
    <property type="entry name" value="Aldedh"/>
    <property type="match status" value="1"/>
</dbReference>
<dbReference type="PANTHER" id="PTHR11063:SF8">
    <property type="entry name" value="DELTA-1-PYRROLINE-5-CARBOXYLATE SYNTHASE"/>
    <property type="match status" value="1"/>
</dbReference>
<feature type="domain" description="Aldehyde dehydrogenase" evidence="9">
    <location>
        <begin position="13"/>
        <end position="287"/>
    </location>
</feature>
<dbReference type="Gene3D" id="3.40.309.10">
    <property type="entry name" value="Aldehyde Dehydrogenase, Chain A, domain 2"/>
    <property type="match status" value="1"/>
</dbReference>
<dbReference type="InterPro" id="IPR020593">
    <property type="entry name" value="G-glutamylP_reductase_CS"/>
</dbReference>
<dbReference type="NCBIfam" id="TIGR00407">
    <property type="entry name" value="proA"/>
    <property type="match status" value="1"/>
</dbReference>
<evidence type="ECO:0000256" key="7">
    <source>
        <dbReference type="ARBA" id="ARBA00049024"/>
    </source>
</evidence>
<dbReference type="InterPro" id="IPR016162">
    <property type="entry name" value="Ald_DH_N"/>
</dbReference>
<gene>
    <name evidence="10" type="ORF">METZ01_LOCUS229395</name>
</gene>
<proteinExistence type="inferred from homology"/>
<evidence type="ECO:0000313" key="10">
    <source>
        <dbReference type="EMBL" id="SVB76541.1"/>
    </source>
</evidence>
<dbReference type="PROSITE" id="PS01223">
    <property type="entry name" value="PROA"/>
    <property type="match status" value="1"/>
</dbReference>
<protein>
    <recommendedName>
        <fullName evidence="2">glutamate-5-semialdehyde dehydrogenase</fullName>
        <ecNumber evidence="2">1.2.1.41</ecNumber>
    </recommendedName>
</protein>
<dbReference type="EC" id="1.2.1.41" evidence="2"/>
<keyword evidence="4" id="KW-0641">Proline biosynthesis</keyword>
<dbReference type="InterPro" id="IPR012134">
    <property type="entry name" value="Glu-5-SA_DH"/>
</dbReference>
<reference evidence="10" key="1">
    <citation type="submission" date="2018-05" db="EMBL/GenBank/DDBJ databases">
        <authorList>
            <person name="Lanie J.A."/>
            <person name="Ng W.-L."/>
            <person name="Kazmierczak K.M."/>
            <person name="Andrzejewski T.M."/>
            <person name="Davidsen T.M."/>
            <person name="Wayne K.J."/>
            <person name="Tettelin H."/>
            <person name="Glass J.I."/>
            <person name="Rusch D."/>
            <person name="Podicherti R."/>
            <person name="Tsui H.-C.T."/>
            <person name="Winkler M.E."/>
        </authorList>
    </citation>
    <scope>NUCLEOTIDE SEQUENCE</scope>
</reference>
<sequence>MAITPELEQKGIAARSVARDLARTDSETKNQALENIAKALERDADRILAANAKDMEAGHANGISTSLLDRLLLNSDRLKAMSDGTRVVAGLPDPIGQELDSLTRPDGLIVSRRLVPLGVIGVIYESRPNVTVDIAVLCFKSGNPCILRGGKEAINSNSALVSLIRGAIAEAGGPQDAVQFVDDTDRSLVLQMLEMRKYIDLLVPRGSSSLVNFVGENATMPAITGGIGVCHTYVDPTADIDEAVAVVTNAKVRRPSVCNALDTVLVHSKAAPKFLPLLATEMGKAGVEMRCDGRSASLLARQEVATVTPATEADFGKEFLDLILSVKVVDSFDEALDHIERYGSGHSEAIMTADDVAAERFRNEVDAAAVFVNAST</sequence>
<accession>A0A382GQU4</accession>
<dbReference type="AlphaFoldDB" id="A0A382GQU4"/>
<keyword evidence="6" id="KW-0560">Oxidoreductase</keyword>
<evidence type="ECO:0000256" key="1">
    <source>
        <dbReference type="ARBA" id="ARBA00004985"/>
    </source>
</evidence>
<dbReference type="PIRSF" id="PIRSF000151">
    <property type="entry name" value="GPR"/>
    <property type="match status" value="1"/>
</dbReference>
<dbReference type="InterPro" id="IPR015590">
    <property type="entry name" value="Aldehyde_DH_dom"/>
</dbReference>
<keyword evidence="5" id="KW-0521">NADP</keyword>
<dbReference type="NCBIfam" id="NF001221">
    <property type="entry name" value="PRK00197.1"/>
    <property type="match status" value="1"/>
</dbReference>
<dbReference type="InterPro" id="IPR016163">
    <property type="entry name" value="Ald_DH_C"/>
</dbReference>